<feature type="transmembrane region" description="Helical" evidence="1">
    <location>
        <begin position="242"/>
        <end position="261"/>
    </location>
</feature>
<evidence type="ECO:0000313" key="2">
    <source>
        <dbReference type="EMBL" id="NYR16282.1"/>
    </source>
</evidence>
<proteinExistence type="predicted"/>
<gene>
    <name evidence="2" type="ORF">HC235_10135</name>
</gene>
<keyword evidence="1" id="KW-0812">Transmembrane</keyword>
<feature type="transmembrane region" description="Helical" evidence="1">
    <location>
        <begin position="206"/>
        <end position="230"/>
    </location>
</feature>
<dbReference type="AlphaFoldDB" id="A0A7L4PC12"/>
<keyword evidence="1" id="KW-1133">Transmembrane helix</keyword>
<accession>A0A7L4PC12</accession>
<keyword evidence="3" id="KW-1185">Reference proteome</keyword>
<dbReference type="OMA" id="RWLVAFN"/>
<reference evidence="2 3" key="1">
    <citation type="journal article" date="2020" name="Nat. Commun.">
        <title>The structures of two archaeal type IV pili illuminate evolutionary relationships.</title>
        <authorList>
            <person name="Wang F."/>
            <person name="Baquero D.P."/>
            <person name="Su Z."/>
            <person name="Beltran L.C."/>
            <person name="Prangishvili D."/>
            <person name="Krupovic M."/>
            <person name="Egelman E.H."/>
        </authorList>
    </citation>
    <scope>NUCLEOTIDE SEQUENCE [LARGE SCALE GENOMIC DNA]</scope>
    <source>
        <strain evidence="2 3">2GA</strain>
    </source>
</reference>
<evidence type="ECO:0000256" key="1">
    <source>
        <dbReference type="SAM" id="Phobius"/>
    </source>
</evidence>
<keyword evidence="1" id="KW-0472">Membrane</keyword>
<feature type="transmembrane region" description="Helical" evidence="1">
    <location>
        <begin position="177"/>
        <end position="194"/>
    </location>
</feature>
<evidence type="ECO:0000313" key="3">
    <source>
        <dbReference type="Proteomes" id="UP000554766"/>
    </source>
</evidence>
<name>A0A7L4PC12_9CREN</name>
<dbReference type="GeneID" id="5055736"/>
<sequence length="327" mass="36408">MDLHIRISPSRVLEIGGGKLRLGSSAVVGKVEVRNDGLYLGDKLVVFRQALKCPVRVGGSYLCHGPAEVPRFFYRVIYADGLNVLLRYAELYATDRLNRGDCLAEYLYAVVWGAPYLWDLYYRKTPTIPRRCADVASLLVARGLRETRLYTPPHVDNATAALLGLLKFGEALGLIEFSWWGLAVALRYGVYSALRWHLPHTPDMWFLLFGIYSALDPVVVPGGVAVDLGILRALPYLVARILGRWLVAFNSAGLYMAAGNFNMMTEGGRKRASYASCDGVMCDVGGLFFNKCVDVDCGIFRTWDFEFKGPIKCPSWDLPYVAVEPCK</sequence>
<protein>
    <submittedName>
        <fullName evidence="2">Uncharacterized protein</fullName>
    </submittedName>
</protein>
<comment type="caution">
    <text evidence="2">The sequence shown here is derived from an EMBL/GenBank/DDBJ whole genome shotgun (WGS) entry which is preliminary data.</text>
</comment>
<dbReference type="EMBL" id="JAAVJF010000005">
    <property type="protein sequence ID" value="NYR16282.1"/>
    <property type="molecule type" value="Genomic_DNA"/>
</dbReference>
<dbReference type="Proteomes" id="UP000554766">
    <property type="component" value="Unassembled WGS sequence"/>
</dbReference>
<organism evidence="2 3">
    <name type="scientific">Pyrobaculum arsenaticum</name>
    <dbReference type="NCBI Taxonomy" id="121277"/>
    <lineage>
        <taxon>Archaea</taxon>
        <taxon>Thermoproteota</taxon>
        <taxon>Thermoprotei</taxon>
        <taxon>Thermoproteales</taxon>
        <taxon>Thermoproteaceae</taxon>
        <taxon>Pyrobaculum</taxon>
    </lineage>
</organism>
<dbReference type="RefSeq" id="WP_011901253.1">
    <property type="nucleotide sequence ID" value="NZ_JAAVJF010000005.1"/>
</dbReference>